<keyword evidence="5" id="KW-1185">Reference proteome</keyword>
<protein>
    <submittedName>
        <fullName evidence="4">ACP phosphodiesterase</fullName>
    </submittedName>
</protein>
<sequence length="194" mass="22982">MNFLAHIHLSGENEMIKIGNFMADGVRGKQYENFPLAIQKGILLHRAIDTFTDAHPVFRQSTKKLHSRYHHYAGVIVDMYYDHFLAKNWSDYHNESLALYSEKFYQSLLDNHSILTSKAQHLLPYMMEYNWLVNYQSVSGIERILSQMDHRTKNQSLMRFAAEELVAHYDEFEAEFSFFYKEVQLFSKNKLNEL</sequence>
<dbReference type="Pfam" id="PF04336">
    <property type="entry name" value="ACP_PD"/>
    <property type="match status" value="1"/>
</dbReference>
<dbReference type="PANTHER" id="PTHR38764">
    <property type="entry name" value="ACYL CARRIER PROTEIN PHOSPHODIESTERASE"/>
    <property type="match status" value="1"/>
</dbReference>
<dbReference type="Proteomes" id="UP001319865">
    <property type="component" value="Chromosome"/>
</dbReference>
<organism evidence="4 5">
    <name type="scientific">Flavobacterium ammonificans</name>
    <dbReference type="NCBI Taxonomy" id="1751056"/>
    <lineage>
        <taxon>Bacteria</taxon>
        <taxon>Pseudomonadati</taxon>
        <taxon>Bacteroidota</taxon>
        <taxon>Flavobacteriia</taxon>
        <taxon>Flavobacteriales</taxon>
        <taxon>Flavobacteriaceae</taxon>
        <taxon>Flavobacterium</taxon>
    </lineage>
</organism>
<dbReference type="RefSeq" id="WP_229329670.1">
    <property type="nucleotide sequence ID" value="NZ_AP025183.1"/>
</dbReference>
<gene>
    <name evidence="4" type="ORF">GENT11_17560</name>
</gene>
<evidence type="ECO:0000313" key="4">
    <source>
        <dbReference type="EMBL" id="BDB53444.1"/>
    </source>
</evidence>
<name>A0ABM7V0L9_9FLAO</name>
<evidence type="ECO:0000256" key="2">
    <source>
        <dbReference type="ARBA" id="ARBA00022801"/>
    </source>
</evidence>
<proteinExistence type="predicted"/>
<reference evidence="4 5" key="1">
    <citation type="journal article" date="2022" name="Int. J. Syst. Evol. Microbiol.">
        <title>Flavobacterium ammonificans sp. nov. and Flavobacterium ammoniigenes sp. nov., ammonifying bacteria isolated from surface river water.</title>
        <authorList>
            <person name="Watanabe K."/>
            <person name="Kitamura T."/>
            <person name="Ogata Y."/>
            <person name="Shindo C."/>
            <person name="Suda W."/>
        </authorList>
    </citation>
    <scope>NUCLEOTIDE SEQUENCE [LARGE SCALE GENOMIC DNA]</scope>
    <source>
        <strain evidence="4 5">GENT11</strain>
    </source>
</reference>
<dbReference type="InterPro" id="IPR007431">
    <property type="entry name" value="ACP_PD"/>
</dbReference>
<dbReference type="PIRSF" id="PIRSF011489">
    <property type="entry name" value="DUF479"/>
    <property type="match status" value="1"/>
</dbReference>
<evidence type="ECO:0000313" key="5">
    <source>
        <dbReference type="Proteomes" id="UP001319865"/>
    </source>
</evidence>
<accession>A0ABM7V0L9</accession>
<evidence type="ECO:0000256" key="1">
    <source>
        <dbReference type="ARBA" id="ARBA00022516"/>
    </source>
</evidence>
<dbReference type="EMBL" id="AP025183">
    <property type="protein sequence ID" value="BDB53444.1"/>
    <property type="molecule type" value="Genomic_DNA"/>
</dbReference>
<keyword evidence="2" id="KW-0378">Hydrolase</keyword>
<dbReference type="PANTHER" id="PTHR38764:SF1">
    <property type="entry name" value="ACYL CARRIER PROTEIN PHOSPHODIESTERASE"/>
    <property type="match status" value="1"/>
</dbReference>
<keyword evidence="1" id="KW-0444">Lipid biosynthesis</keyword>
<reference evidence="4 5" key="2">
    <citation type="journal article" date="2022" name="Microorganisms">
        <title>Complete Genome Sequences of Two Flavobacterium ammonificans Strains and a Flavobacterium ammoniigenes Strain of Ammonifying Bacterioplankton Isolated from Surface River Water.</title>
        <authorList>
            <person name="Suda W."/>
            <person name="Ogata Y."/>
            <person name="Shindo C."/>
            <person name="Watanabe K."/>
        </authorList>
    </citation>
    <scope>NUCLEOTIDE SEQUENCE [LARGE SCALE GENOMIC DNA]</scope>
    <source>
        <strain evidence="4 5">GENT11</strain>
    </source>
</reference>
<evidence type="ECO:0000256" key="3">
    <source>
        <dbReference type="ARBA" id="ARBA00023098"/>
    </source>
</evidence>
<keyword evidence="3" id="KW-0443">Lipid metabolism</keyword>